<reference evidence="1" key="1">
    <citation type="submission" date="2020-02" db="EMBL/GenBank/DDBJ databases">
        <authorList>
            <person name="Palmer J.M."/>
        </authorList>
    </citation>
    <scope>NUCLEOTIDE SEQUENCE</scope>
    <source>
        <strain evidence="1">EPUS1.4</strain>
        <tissue evidence="1">Thallus</tissue>
    </source>
</reference>
<dbReference type="AlphaFoldDB" id="A0A8H7DY43"/>
<keyword evidence="2" id="KW-1185">Reference proteome</keyword>
<protein>
    <submittedName>
        <fullName evidence="1">Uncharacterized protein</fullName>
    </submittedName>
</protein>
<gene>
    <name evidence="1" type="ORF">GJ744_011803</name>
</gene>
<sequence length="75" mass="8632">MYRRKCGKCRAVYCLRHNEGCDEILCDWRVFLTTAQLCSALLWSIPISYLNLVDISHIPLRSLELLCKDELGSGQ</sequence>
<dbReference type="OrthoDB" id="5345494at2759"/>
<dbReference type="EMBL" id="JAACFV010000875">
    <property type="protein sequence ID" value="KAF7502000.1"/>
    <property type="molecule type" value="Genomic_DNA"/>
</dbReference>
<comment type="caution">
    <text evidence="1">The sequence shown here is derived from an EMBL/GenBank/DDBJ whole genome shotgun (WGS) entry which is preliminary data.</text>
</comment>
<evidence type="ECO:0000313" key="2">
    <source>
        <dbReference type="Proteomes" id="UP000606974"/>
    </source>
</evidence>
<evidence type="ECO:0000313" key="1">
    <source>
        <dbReference type="EMBL" id="KAF7502000.1"/>
    </source>
</evidence>
<dbReference type="Proteomes" id="UP000606974">
    <property type="component" value="Unassembled WGS sequence"/>
</dbReference>
<organism evidence="1 2">
    <name type="scientific">Endocarpon pusillum</name>
    <dbReference type="NCBI Taxonomy" id="364733"/>
    <lineage>
        <taxon>Eukaryota</taxon>
        <taxon>Fungi</taxon>
        <taxon>Dikarya</taxon>
        <taxon>Ascomycota</taxon>
        <taxon>Pezizomycotina</taxon>
        <taxon>Eurotiomycetes</taxon>
        <taxon>Chaetothyriomycetidae</taxon>
        <taxon>Verrucariales</taxon>
        <taxon>Verrucariaceae</taxon>
        <taxon>Endocarpon</taxon>
    </lineage>
</organism>
<name>A0A8H7DY43_9EURO</name>
<proteinExistence type="predicted"/>
<accession>A0A8H7DY43</accession>